<keyword evidence="1" id="KW-1133">Transmembrane helix</keyword>
<keyword evidence="1" id="KW-0472">Membrane</keyword>
<keyword evidence="1" id="KW-0812">Transmembrane</keyword>
<evidence type="ECO:0000313" key="3">
    <source>
        <dbReference type="Proteomes" id="UP000241507"/>
    </source>
</evidence>
<evidence type="ECO:0000313" key="2">
    <source>
        <dbReference type="EMBL" id="AVR46478.1"/>
    </source>
</evidence>
<dbReference type="Proteomes" id="UP000241507">
    <property type="component" value="Chromosome"/>
</dbReference>
<organism evidence="2 3">
    <name type="scientific">Christiangramia fulva</name>
    <dbReference type="NCBI Taxonomy" id="2126553"/>
    <lineage>
        <taxon>Bacteria</taxon>
        <taxon>Pseudomonadati</taxon>
        <taxon>Bacteroidota</taxon>
        <taxon>Flavobacteriia</taxon>
        <taxon>Flavobacteriales</taxon>
        <taxon>Flavobacteriaceae</taxon>
        <taxon>Christiangramia</taxon>
    </lineage>
</organism>
<evidence type="ECO:0000256" key="1">
    <source>
        <dbReference type="SAM" id="Phobius"/>
    </source>
</evidence>
<protein>
    <submittedName>
        <fullName evidence="2">Uncharacterized protein</fullName>
    </submittedName>
</protein>
<dbReference type="EMBL" id="CP028136">
    <property type="protein sequence ID" value="AVR46478.1"/>
    <property type="molecule type" value="Genomic_DNA"/>
</dbReference>
<name>A0A2R3Z8A0_9FLAO</name>
<dbReference type="AlphaFoldDB" id="A0A2R3Z8A0"/>
<accession>A0A2R3Z8A0</accession>
<gene>
    <name evidence="2" type="ORF">C7S20_15075</name>
</gene>
<sequence>MIKFFNRLWLIFIALIVLISSRYFYIGLDPNLKELYESFYLNFTRRIAIFGILGIFFLFLLLLINYSFLNKKLQSLKFLAVTGVIIIFLSSFVGTALLFLS</sequence>
<feature type="transmembrane region" description="Helical" evidence="1">
    <location>
        <begin position="7"/>
        <end position="26"/>
    </location>
</feature>
<feature type="transmembrane region" description="Helical" evidence="1">
    <location>
        <begin position="78"/>
        <end position="100"/>
    </location>
</feature>
<keyword evidence="3" id="KW-1185">Reference proteome</keyword>
<reference evidence="3" key="1">
    <citation type="submission" date="2018-03" db="EMBL/GenBank/DDBJ databases">
        <title>Gramella fulva sp. nov., isolated from a dry surface of tidal flat.</title>
        <authorList>
            <person name="Hwang S.H."/>
            <person name="Hwang W.M."/>
            <person name="Kang K."/>
            <person name="Ahn T.-Y."/>
        </authorList>
    </citation>
    <scope>NUCLEOTIDE SEQUENCE [LARGE SCALE GENOMIC DNA]</scope>
    <source>
        <strain evidence="3">SH35</strain>
    </source>
</reference>
<dbReference type="KEGG" id="grs:C7S20_15075"/>
<proteinExistence type="predicted"/>
<feature type="transmembrane region" description="Helical" evidence="1">
    <location>
        <begin position="46"/>
        <end position="66"/>
    </location>
</feature>